<dbReference type="Gene3D" id="3.30.450.20">
    <property type="entry name" value="PAS domain"/>
    <property type="match status" value="1"/>
</dbReference>
<dbReference type="InterPro" id="IPR029151">
    <property type="entry name" value="Sensor-like_sf"/>
</dbReference>
<dbReference type="InterPro" id="IPR050706">
    <property type="entry name" value="Cyclic-di-GMP_PDE-like"/>
</dbReference>
<proteinExistence type="predicted"/>
<dbReference type="InterPro" id="IPR035919">
    <property type="entry name" value="EAL_sf"/>
</dbReference>
<organism evidence="2 3">
    <name type="scientific">Georgfuchsia toluolica</name>
    <dbReference type="NCBI Taxonomy" id="424218"/>
    <lineage>
        <taxon>Bacteria</taxon>
        <taxon>Pseudomonadati</taxon>
        <taxon>Pseudomonadota</taxon>
        <taxon>Betaproteobacteria</taxon>
        <taxon>Nitrosomonadales</taxon>
        <taxon>Sterolibacteriaceae</taxon>
        <taxon>Georgfuchsia</taxon>
    </lineage>
</organism>
<evidence type="ECO:0000259" key="1">
    <source>
        <dbReference type="PROSITE" id="PS50883"/>
    </source>
</evidence>
<dbReference type="SUPFAM" id="SSF103190">
    <property type="entry name" value="Sensory domain-like"/>
    <property type="match status" value="1"/>
</dbReference>
<dbReference type="Pfam" id="PF00563">
    <property type="entry name" value="EAL"/>
    <property type="match status" value="1"/>
</dbReference>
<keyword evidence="3" id="KW-1185">Reference proteome</keyword>
<evidence type="ECO:0000313" key="3">
    <source>
        <dbReference type="Proteomes" id="UP000742786"/>
    </source>
</evidence>
<gene>
    <name evidence="2" type="ORF">GTOL_13178</name>
</gene>
<dbReference type="AlphaFoldDB" id="A0A916N1U6"/>
<dbReference type="PROSITE" id="PS50883">
    <property type="entry name" value="EAL"/>
    <property type="match status" value="1"/>
</dbReference>
<protein>
    <submittedName>
        <fullName evidence="2">EAL domain-containing protein</fullName>
    </submittedName>
</protein>
<name>A0A916N1U6_9PROT</name>
<evidence type="ECO:0000313" key="2">
    <source>
        <dbReference type="EMBL" id="CAG4885295.1"/>
    </source>
</evidence>
<accession>A0A916N1U6</accession>
<feature type="domain" description="EAL" evidence="1">
    <location>
        <begin position="20"/>
        <end position="272"/>
    </location>
</feature>
<dbReference type="RefSeq" id="WP_220637053.1">
    <property type="nucleotide sequence ID" value="NZ_CAJQUM010000001.1"/>
</dbReference>
<dbReference type="Gene3D" id="3.20.20.450">
    <property type="entry name" value="EAL domain"/>
    <property type="match status" value="1"/>
</dbReference>
<sequence length="423" mass="47367">MITPKELKSWSYETLRSCVQAGDDGTFHATYRDYRLSSCFEPVISLTHARVIGHEGLMRPVDSRLHPVAPHQLLLQAEAKPEELLKLDRLSRLLHMANAGDAKQGWLFLNMHPRVFATQRNEDQRGFSAKACNEFGIDHGHVVIEVLEHSLRDESEFADAVLHMREHGYLVALDDFGAGQSNFDRVWKISPEIVKLDRVFALGVENDSRIRRLLPRIVALLHEAGVFVVLEGIENRTQAMIALDANIDFAQGYYFGRPQPAPLKIHSVVNAAAELWQNYDSQIVEQQRQTEIRLRPYQTAILQAAERIAAGAPLADACAAFLALPDAEFCYLLDGDGRQVGNSVWHPDYPTGPLGARFFPISNIGGARWARRPYFRSVIDNIGKVQATTPYLSASSAHVCITVSFGFRLGDDIRVVCGDIVWE</sequence>
<dbReference type="SUPFAM" id="SSF141868">
    <property type="entry name" value="EAL domain-like"/>
    <property type="match status" value="1"/>
</dbReference>
<dbReference type="PANTHER" id="PTHR33121:SF76">
    <property type="entry name" value="SIGNALING PROTEIN"/>
    <property type="match status" value="1"/>
</dbReference>
<dbReference type="PANTHER" id="PTHR33121">
    <property type="entry name" value="CYCLIC DI-GMP PHOSPHODIESTERASE PDEF"/>
    <property type="match status" value="1"/>
</dbReference>
<comment type="caution">
    <text evidence="2">The sequence shown here is derived from an EMBL/GenBank/DDBJ whole genome shotgun (WGS) entry which is preliminary data.</text>
</comment>
<dbReference type="CDD" id="cd01948">
    <property type="entry name" value="EAL"/>
    <property type="match status" value="1"/>
</dbReference>
<dbReference type="GO" id="GO:0071111">
    <property type="term" value="F:cyclic-guanylate-specific phosphodiesterase activity"/>
    <property type="evidence" value="ECO:0007669"/>
    <property type="project" value="InterPro"/>
</dbReference>
<dbReference type="EMBL" id="CAJQUM010000001">
    <property type="protein sequence ID" value="CAG4885295.1"/>
    <property type="molecule type" value="Genomic_DNA"/>
</dbReference>
<dbReference type="SMART" id="SM00052">
    <property type="entry name" value="EAL"/>
    <property type="match status" value="1"/>
</dbReference>
<dbReference type="Proteomes" id="UP000742786">
    <property type="component" value="Unassembled WGS sequence"/>
</dbReference>
<dbReference type="InterPro" id="IPR001633">
    <property type="entry name" value="EAL_dom"/>
</dbReference>
<reference evidence="2" key="1">
    <citation type="submission" date="2021-04" db="EMBL/GenBank/DDBJ databases">
        <authorList>
            <person name="Hornung B."/>
        </authorList>
    </citation>
    <scope>NUCLEOTIDE SEQUENCE</scope>
    <source>
        <strain evidence="2">G5G6</strain>
    </source>
</reference>